<dbReference type="PANTHER" id="PTHR10110">
    <property type="entry name" value="SODIUM/HYDROGEN EXCHANGER"/>
    <property type="match status" value="1"/>
</dbReference>
<name>V4MAD5_EUTSA</name>
<gene>
    <name evidence="15" type="ORF">EUTSA_v10020600mg</name>
</gene>
<keyword evidence="3" id="KW-0633">Potassium transport</keyword>
<evidence type="ECO:0000256" key="6">
    <source>
        <dbReference type="ARBA" id="ARBA00022989"/>
    </source>
</evidence>
<evidence type="ECO:0000256" key="8">
    <source>
        <dbReference type="ARBA" id="ARBA00023065"/>
    </source>
</evidence>
<dbReference type="STRING" id="72664.V4MAD5"/>
<feature type="transmembrane region" description="Helical" evidence="13">
    <location>
        <begin position="341"/>
        <end position="360"/>
    </location>
</feature>
<dbReference type="EMBL" id="KI517408">
    <property type="protein sequence ID" value="ESQ49408.1"/>
    <property type="molecule type" value="Genomic_DNA"/>
</dbReference>
<feature type="transmembrane region" description="Helical" evidence="13">
    <location>
        <begin position="452"/>
        <end position="471"/>
    </location>
</feature>
<dbReference type="InterPro" id="IPR006153">
    <property type="entry name" value="Cation/H_exchanger_TM"/>
</dbReference>
<keyword evidence="10" id="KW-0739">Sodium transport</keyword>
<feature type="transmembrane region" description="Helical" evidence="13">
    <location>
        <begin position="308"/>
        <end position="329"/>
    </location>
</feature>
<keyword evidence="5" id="KW-0630">Potassium</keyword>
<evidence type="ECO:0000256" key="1">
    <source>
        <dbReference type="ARBA" id="ARBA00004141"/>
    </source>
</evidence>
<proteinExistence type="predicted"/>
<comment type="catalytic activity">
    <reaction evidence="12">
        <text>K(+)(in) + H(+)(out) = K(+)(out) + H(+)(in)</text>
        <dbReference type="Rhea" id="RHEA:29467"/>
        <dbReference type="ChEBI" id="CHEBI:15378"/>
        <dbReference type="ChEBI" id="CHEBI:29103"/>
    </reaction>
</comment>
<feature type="transmembrane region" description="Helical" evidence="13">
    <location>
        <begin position="422"/>
        <end position="440"/>
    </location>
</feature>
<reference evidence="15 16" key="1">
    <citation type="journal article" date="2013" name="Front. Plant Sci.">
        <title>The Reference Genome of the Halophytic Plant Eutrema salsugineum.</title>
        <authorList>
            <person name="Yang R."/>
            <person name="Jarvis D.E."/>
            <person name="Chen H."/>
            <person name="Beilstein M.A."/>
            <person name="Grimwood J."/>
            <person name="Jenkins J."/>
            <person name="Shu S."/>
            <person name="Prochnik S."/>
            <person name="Xin M."/>
            <person name="Ma C."/>
            <person name="Schmutz J."/>
            <person name="Wing R.A."/>
            <person name="Mitchell-Olds T."/>
            <person name="Schumaker K.S."/>
            <person name="Wang X."/>
        </authorList>
    </citation>
    <scope>NUCLEOTIDE SEQUENCE [LARGE SCALE GENOMIC DNA]</scope>
</reference>
<dbReference type="Gramene" id="ESQ49408">
    <property type="protein sequence ID" value="ESQ49408"/>
    <property type="gene ID" value="EUTSA_v10020600mg"/>
</dbReference>
<evidence type="ECO:0000256" key="4">
    <source>
        <dbReference type="ARBA" id="ARBA00022692"/>
    </source>
</evidence>
<feature type="domain" description="Cation/H+ exchanger transmembrane" evidence="14">
    <location>
        <begin position="31"/>
        <end position="231"/>
    </location>
</feature>
<dbReference type="Proteomes" id="UP000030689">
    <property type="component" value="Unassembled WGS sequence"/>
</dbReference>
<evidence type="ECO:0000256" key="12">
    <source>
        <dbReference type="ARBA" id="ARBA00047912"/>
    </source>
</evidence>
<dbReference type="GO" id="GO:0051453">
    <property type="term" value="P:regulation of intracellular pH"/>
    <property type="evidence" value="ECO:0007669"/>
    <property type="project" value="TreeGrafter"/>
</dbReference>
<keyword evidence="9 13" id="KW-0472">Membrane</keyword>
<keyword evidence="7" id="KW-0915">Sodium</keyword>
<feature type="transmembrane region" description="Helical" evidence="13">
    <location>
        <begin position="55"/>
        <end position="72"/>
    </location>
</feature>
<dbReference type="PANTHER" id="PTHR10110:SF159">
    <property type="entry name" value="SODIUM_HYDROGEN EXCHANGER 3"/>
    <property type="match status" value="1"/>
</dbReference>
<dbReference type="GO" id="GO:0098719">
    <property type="term" value="P:sodium ion import across plasma membrane"/>
    <property type="evidence" value="ECO:0007669"/>
    <property type="project" value="TreeGrafter"/>
</dbReference>
<feature type="transmembrane region" description="Helical" evidence="13">
    <location>
        <begin position="380"/>
        <end position="401"/>
    </location>
</feature>
<comment type="subcellular location">
    <subcellularLocation>
        <location evidence="1">Membrane</location>
        <topology evidence="1">Multi-pass membrane protein</topology>
    </subcellularLocation>
</comment>
<dbReference type="Pfam" id="PF00999">
    <property type="entry name" value="Na_H_Exchanger"/>
    <property type="match status" value="2"/>
</dbReference>
<dbReference type="AlphaFoldDB" id="V4MAD5"/>
<evidence type="ECO:0000256" key="2">
    <source>
        <dbReference type="ARBA" id="ARBA00022448"/>
    </source>
</evidence>
<evidence type="ECO:0000256" key="5">
    <source>
        <dbReference type="ARBA" id="ARBA00022958"/>
    </source>
</evidence>
<dbReference type="Gene3D" id="6.10.140.1330">
    <property type="match status" value="1"/>
</dbReference>
<accession>V4MAD5</accession>
<dbReference type="PRINTS" id="PR01084">
    <property type="entry name" value="NAHEXCHNGR"/>
</dbReference>
<dbReference type="GO" id="GO:0015385">
    <property type="term" value="F:sodium:proton antiporter activity"/>
    <property type="evidence" value="ECO:0007669"/>
    <property type="project" value="InterPro"/>
</dbReference>
<dbReference type="GO" id="GO:0005886">
    <property type="term" value="C:plasma membrane"/>
    <property type="evidence" value="ECO:0007669"/>
    <property type="project" value="TreeGrafter"/>
</dbReference>
<dbReference type="InterPro" id="IPR018422">
    <property type="entry name" value="Cation/H_exchanger_CPA1"/>
</dbReference>
<keyword evidence="6 13" id="KW-1133">Transmembrane helix</keyword>
<evidence type="ECO:0000256" key="13">
    <source>
        <dbReference type="SAM" id="Phobius"/>
    </source>
</evidence>
<evidence type="ECO:0000256" key="7">
    <source>
        <dbReference type="ARBA" id="ARBA00023053"/>
    </source>
</evidence>
<feature type="transmembrane region" description="Helical" evidence="13">
    <location>
        <begin position="84"/>
        <end position="101"/>
    </location>
</feature>
<evidence type="ECO:0000256" key="11">
    <source>
        <dbReference type="ARBA" id="ARBA00047524"/>
    </source>
</evidence>
<evidence type="ECO:0000313" key="16">
    <source>
        <dbReference type="Proteomes" id="UP000030689"/>
    </source>
</evidence>
<dbReference type="KEGG" id="eus:EUTSA_v10020600mg"/>
<evidence type="ECO:0000313" key="15">
    <source>
        <dbReference type="EMBL" id="ESQ49408.1"/>
    </source>
</evidence>
<keyword evidence="4 13" id="KW-0812">Transmembrane</keyword>
<feature type="domain" description="Cation/H+ exchanger transmembrane" evidence="14">
    <location>
        <begin position="282"/>
        <end position="471"/>
    </location>
</feature>
<keyword evidence="2" id="KW-0813">Transport</keyword>
<comment type="catalytic activity">
    <reaction evidence="11">
        <text>Na(+)(in) + H(+)(out) = Na(+)(out) + H(+)(in)</text>
        <dbReference type="Rhea" id="RHEA:29419"/>
        <dbReference type="ChEBI" id="CHEBI:15378"/>
        <dbReference type="ChEBI" id="CHEBI:29101"/>
    </reaction>
</comment>
<dbReference type="eggNOG" id="KOG1965">
    <property type="taxonomic scope" value="Eukaryota"/>
</dbReference>
<keyword evidence="16" id="KW-1185">Reference proteome</keyword>
<sequence>MALGLNTMLEKSETLLGSDHASVVSMNLFVALLCACIVLGHLLGKTRWMNESITALIIGSCTGIVILLISGGKSSRILVFSEDLFFIYLLPPIIFNAGFQVKKKHFFRNFMTIMLFGAIGTLISFVIISLGAIHFLEKMNIGDLTISDYLAIGAIFSATDSVCTLQVLKQEETPLLYSLVFGEGVVNDATSVVLFNAIQRFDLTHINSAIALEFAGNFFYLFILSTALGVAEFGKMFYSIFFQAGLLSAFVIKKLYFERYSHSYVCIFMCDKQNAIYCAIYTFFFHATNREVALMMLLAYLSYMLAELFHLSSILTVFFCGIVMSHYTWHNVTDKSKITTRHTFAALSFLAEIFIFLYVGMDALDIEKWDVVRNSPGQSIGVSSILLGLILLGRAAFVFPLSFLSNLTKSSTDERIDWKKQVTIWWAGLMRGAVSMALAYNQFTTSGHTKLLGNAIMITSTISVVLFSTVVRLKRFSPNRVCVLIYTDFG</sequence>
<feature type="transmembrane region" description="Helical" evidence="13">
    <location>
        <begin position="210"/>
        <end position="230"/>
    </location>
</feature>
<dbReference type="GO" id="GO:0015386">
    <property type="term" value="F:potassium:proton antiporter activity"/>
    <property type="evidence" value="ECO:0007669"/>
    <property type="project" value="TreeGrafter"/>
</dbReference>
<protein>
    <recommendedName>
        <fullName evidence="14">Cation/H+ exchanger transmembrane domain-containing protein</fullName>
    </recommendedName>
</protein>
<dbReference type="InterPro" id="IPR004709">
    <property type="entry name" value="NaH_exchanger"/>
</dbReference>
<organism evidence="15 16">
    <name type="scientific">Eutrema salsugineum</name>
    <name type="common">Saltwater cress</name>
    <name type="synonym">Sisymbrium salsugineum</name>
    <dbReference type="NCBI Taxonomy" id="72664"/>
    <lineage>
        <taxon>Eukaryota</taxon>
        <taxon>Viridiplantae</taxon>
        <taxon>Streptophyta</taxon>
        <taxon>Embryophyta</taxon>
        <taxon>Tracheophyta</taxon>
        <taxon>Spermatophyta</taxon>
        <taxon>Magnoliopsida</taxon>
        <taxon>eudicotyledons</taxon>
        <taxon>Gunneridae</taxon>
        <taxon>Pentapetalae</taxon>
        <taxon>rosids</taxon>
        <taxon>malvids</taxon>
        <taxon>Brassicales</taxon>
        <taxon>Brassicaceae</taxon>
        <taxon>Eutremeae</taxon>
        <taxon>Eutrema</taxon>
    </lineage>
</organism>
<feature type="transmembrane region" description="Helical" evidence="13">
    <location>
        <begin position="113"/>
        <end position="136"/>
    </location>
</feature>
<keyword evidence="8" id="KW-0406">Ion transport</keyword>
<dbReference type="OMA" id="DHLDHFW"/>
<feature type="transmembrane region" description="Helical" evidence="13">
    <location>
        <begin position="20"/>
        <end position="43"/>
    </location>
</feature>
<feature type="transmembrane region" description="Helical" evidence="13">
    <location>
        <begin position="276"/>
        <end position="302"/>
    </location>
</feature>
<evidence type="ECO:0000256" key="3">
    <source>
        <dbReference type="ARBA" id="ARBA00022538"/>
    </source>
</evidence>
<evidence type="ECO:0000256" key="10">
    <source>
        <dbReference type="ARBA" id="ARBA00023201"/>
    </source>
</evidence>
<evidence type="ECO:0000256" key="9">
    <source>
        <dbReference type="ARBA" id="ARBA00023136"/>
    </source>
</evidence>
<feature type="transmembrane region" description="Helical" evidence="13">
    <location>
        <begin position="236"/>
        <end position="256"/>
    </location>
</feature>
<evidence type="ECO:0000259" key="14">
    <source>
        <dbReference type="Pfam" id="PF00999"/>
    </source>
</evidence>